<dbReference type="InterPro" id="IPR050855">
    <property type="entry name" value="NDM-1-like"/>
</dbReference>
<protein>
    <submittedName>
        <fullName evidence="3">Subclass B3 metallo-beta-lactamase</fullName>
        <ecNumber evidence="3">3.5.2.6</ecNumber>
    </submittedName>
</protein>
<evidence type="ECO:0000259" key="2">
    <source>
        <dbReference type="SMART" id="SM00849"/>
    </source>
</evidence>
<dbReference type="SUPFAM" id="SSF56281">
    <property type="entry name" value="Metallo-hydrolase/oxidoreductase"/>
    <property type="match status" value="1"/>
</dbReference>
<dbReference type="RefSeq" id="WP_266149637.1">
    <property type="nucleotide sequence ID" value="NZ_CP064028.1"/>
</dbReference>
<proteinExistence type="predicted"/>
<gene>
    <name evidence="3" type="primary">bla</name>
    <name evidence="3" type="ORF">ACFO5W_02050</name>
</gene>
<dbReference type="InterPro" id="IPR001279">
    <property type="entry name" value="Metallo-B-lactamas"/>
</dbReference>
<dbReference type="EC" id="3.5.2.6" evidence="3"/>
<dbReference type="NCBIfam" id="NF012229">
    <property type="entry name" value="bla_class_B_core"/>
    <property type="match status" value="1"/>
</dbReference>
<dbReference type="Gene3D" id="3.60.15.10">
    <property type="entry name" value="Ribonuclease Z/Hydroxyacylglutathione hydrolase-like"/>
    <property type="match status" value="1"/>
</dbReference>
<sequence>MKPLAILLATCVAALSASFALAEPPEWTQPQKPFRIYGNTYYVGTRGLSAILVASPQGLVLIDAPMERNAPQIEANIKALGFRVADIKLILNTHAHLDHAGAIATLARDSGARVAASEAGAKALSLGGKDPDDPQFGETSPFAPVAEVTSVPDGGVVRVGELAITAHYTPGHTPGSTTWTWQSCDAGHCLNMVYADSLYPYGAKGYHFTDDAAHPHRVEDFRRGIDALAALPCDILITPHPEQSDFLDRVARRDAGTTPNPLVDANACRAYAKQGRGNLEARLAKERAEAKGPSPSGH</sequence>
<accession>A0ABV9BXG7</accession>
<dbReference type="NCBIfam" id="NF033105">
    <property type="entry name" value="bla_subclass_B3"/>
    <property type="match status" value="1"/>
</dbReference>
<dbReference type="PANTHER" id="PTHR42951">
    <property type="entry name" value="METALLO-BETA-LACTAMASE DOMAIN-CONTAINING"/>
    <property type="match status" value="1"/>
</dbReference>
<dbReference type="GO" id="GO:0008800">
    <property type="term" value="F:beta-lactamase activity"/>
    <property type="evidence" value="ECO:0007669"/>
    <property type="project" value="UniProtKB-EC"/>
</dbReference>
<dbReference type="Pfam" id="PF00753">
    <property type="entry name" value="Lactamase_B"/>
    <property type="match status" value="1"/>
</dbReference>
<organism evidence="3 4">
    <name type="scientific">Dyella halodurans</name>
    <dbReference type="NCBI Taxonomy" id="1920171"/>
    <lineage>
        <taxon>Bacteria</taxon>
        <taxon>Pseudomonadati</taxon>
        <taxon>Pseudomonadota</taxon>
        <taxon>Gammaproteobacteria</taxon>
        <taxon>Lysobacterales</taxon>
        <taxon>Rhodanobacteraceae</taxon>
        <taxon>Dyella</taxon>
    </lineage>
</organism>
<reference evidence="4" key="1">
    <citation type="journal article" date="2019" name="Int. J. Syst. Evol. Microbiol.">
        <title>The Global Catalogue of Microorganisms (GCM) 10K type strain sequencing project: providing services to taxonomists for standard genome sequencing and annotation.</title>
        <authorList>
            <consortium name="The Broad Institute Genomics Platform"/>
            <consortium name="The Broad Institute Genome Sequencing Center for Infectious Disease"/>
            <person name="Wu L."/>
            <person name="Ma J."/>
        </authorList>
    </citation>
    <scope>NUCLEOTIDE SEQUENCE [LARGE SCALE GENOMIC DNA]</scope>
    <source>
        <strain evidence="4">CCM 4481</strain>
    </source>
</reference>
<dbReference type="SMART" id="SM00849">
    <property type="entry name" value="Lactamase_B"/>
    <property type="match status" value="1"/>
</dbReference>
<keyword evidence="3" id="KW-0378">Hydrolase</keyword>
<keyword evidence="4" id="KW-1185">Reference proteome</keyword>
<feature type="signal peptide" evidence="1">
    <location>
        <begin position="1"/>
        <end position="22"/>
    </location>
</feature>
<dbReference type="Proteomes" id="UP001595961">
    <property type="component" value="Unassembled WGS sequence"/>
</dbReference>
<keyword evidence="1" id="KW-0732">Signal</keyword>
<evidence type="ECO:0000256" key="1">
    <source>
        <dbReference type="SAM" id="SignalP"/>
    </source>
</evidence>
<feature type="chain" id="PRO_5047421213" evidence="1">
    <location>
        <begin position="23"/>
        <end position="298"/>
    </location>
</feature>
<dbReference type="PANTHER" id="PTHR42951:SF17">
    <property type="entry name" value="METALLO-BETA-LACTAMASE DOMAIN-CONTAINING PROTEIN"/>
    <property type="match status" value="1"/>
</dbReference>
<comment type="caution">
    <text evidence="3">The sequence shown here is derived from an EMBL/GenBank/DDBJ whole genome shotgun (WGS) entry which is preliminary data.</text>
</comment>
<evidence type="ECO:0000313" key="3">
    <source>
        <dbReference type="EMBL" id="MFC4525408.1"/>
    </source>
</evidence>
<feature type="domain" description="Metallo-beta-lactamase" evidence="2">
    <location>
        <begin position="47"/>
        <end position="240"/>
    </location>
</feature>
<dbReference type="CDD" id="cd16290">
    <property type="entry name" value="AIM-1_SMB-1-like_MBL-B3"/>
    <property type="match status" value="1"/>
</dbReference>
<name>A0ABV9BXG7_9GAMM</name>
<evidence type="ECO:0000313" key="4">
    <source>
        <dbReference type="Proteomes" id="UP001595961"/>
    </source>
</evidence>
<dbReference type="InterPro" id="IPR036866">
    <property type="entry name" value="RibonucZ/Hydroxyglut_hydro"/>
</dbReference>
<dbReference type="EMBL" id="JBHSGA010000003">
    <property type="protein sequence ID" value="MFC4525408.1"/>
    <property type="molecule type" value="Genomic_DNA"/>
</dbReference>